<dbReference type="PROSITE" id="PS50928">
    <property type="entry name" value="ABC_TM1"/>
    <property type="match status" value="1"/>
</dbReference>
<feature type="transmembrane region" description="Helical" evidence="7">
    <location>
        <begin position="199"/>
        <end position="221"/>
    </location>
</feature>
<dbReference type="SUPFAM" id="SSF161098">
    <property type="entry name" value="MetI-like"/>
    <property type="match status" value="1"/>
</dbReference>
<evidence type="ECO:0000256" key="6">
    <source>
        <dbReference type="ARBA" id="ARBA00023136"/>
    </source>
</evidence>
<gene>
    <name evidence="9" type="ORF">H8730_05740</name>
</gene>
<keyword evidence="6 7" id="KW-0472">Membrane</keyword>
<keyword evidence="2 7" id="KW-0813">Transport</keyword>
<dbReference type="PANTHER" id="PTHR30151">
    <property type="entry name" value="ALKANE SULFONATE ABC TRANSPORTER-RELATED, MEMBRANE SUBUNIT"/>
    <property type="match status" value="1"/>
</dbReference>
<keyword evidence="10" id="KW-1185">Reference proteome</keyword>
<evidence type="ECO:0000256" key="1">
    <source>
        <dbReference type="ARBA" id="ARBA00004651"/>
    </source>
</evidence>
<comment type="caution">
    <text evidence="9">The sequence shown here is derived from an EMBL/GenBank/DDBJ whole genome shotgun (WGS) entry which is preliminary data.</text>
</comment>
<keyword evidence="3" id="KW-1003">Cell membrane</keyword>
<organism evidence="9 10">
    <name type="scientific">Bianquea renquensis</name>
    <dbReference type="NCBI Taxonomy" id="2763661"/>
    <lineage>
        <taxon>Bacteria</taxon>
        <taxon>Bacillati</taxon>
        <taxon>Bacillota</taxon>
        <taxon>Clostridia</taxon>
        <taxon>Eubacteriales</taxon>
        <taxon>Bianqueaceae</taxon>
        <taxon>Bianquea</taxon>
    </lineage>
</organism>
<sequence length="273" mass="30764">MLVKRRKASEVSSEQNAYLRSLKQHTRKIMAGRFLLLATFLLLWEIAARQKWIDAFIFSSPSDLAETFWDLLWNGNLLLHFGITLGETLLSFFISTFLGICIAILLWWIPSVYEVTEPYWVALNSLPKSALAPILIVWFGNTTKTIIIASVSLTIIVTILTVLNGFQSVEEEKVNLIYALGGSKSHVMVKLLLPYNIPVIMNVLKVNIGLCLIGVIIGEFLSARAGLGYLIIYGSQIFRMNWVILSILILCVLAVAQYQLLLWVGNKISNRFQ</sequence>
<dbReference type="GO" id="GO:0055085">
    <property type="term" value="P:transmembrane transport"/>
    <property type="evidence" value="ECO:0007669"/>
    <property type="project" value="InterPro"/>
</dbReference>
<dbReference type="Proteomes" id="UP000657006">
    <property type="component" value="Unassembled WGS sequence"/>
</dbReference>
<comment type="subcellular location">
    <subcellularLocation>
        <location evidence="1 7">Cell membrane</location>
        <topology evidence="1 7">Multi-pass membrane protein</topology>
    </subcellularLocation>
</comment>
<evidence type="ECO:0000256" key="2">
    <source>
        <dbReference type="ARBA" id="ARBA00022448"/>
    </source>
</evidence>
<evidence type="ECO:0000256" key="7">
    <source>
        <dbReference type="RuleBase" id="RU363032"/>
    </source>
</evidence>
<feature type="transmembrane region" description="Helical" evidence="7">
    <location>
        <begin position="30"/>
        <end position="47"/>
    </location>
</feature>
<proteinExistence type="inferred from homology"/>
<evidence type="ECO:0000259" key="8">
    <source>
        <dbReference type="PROSITE" id="PS50928"/>
    </source>
</evidence>
<evidence type="ECO:0000313" key="9">
    <source>
        <dbReference type="EMBL" id="MBC8543042.1"/>
    </source>
</evidence>
<dbReference type="EMBL" id="JACRSQ010000006">
    <property type="protein sequence ID" value="MBC8543042.1"/>
    <property type="molecule type" value="Genomic_DNA"/>
</dbReference>
<dbReference type="InterPro" id="IPR035906">
    <property type="entry name" value="MetI-like_sf"/>
</dbReference>
<keyword evidence="5 7" id="KW-1133">Transmembrane helix</keyword>
<dbReference type="PANTHER" id="PTHR30151:SF19">
    <property type="entry name" value="ABC TRANSPORTER PERMEASE"/>
    <property type="match status" value="1"/>
</dbReference>
<name>A0A926DSL0_9FIRM</name>
<protein>
    <submittedName>
        <fullName evidence="9">ABC transporter permease</fullName>
    </submittedName>
</protein>
<comment type="similarity">
    <text evidence="7">Belongs to the binding-protein-dependent transport system permease family.</text>
</comment>
<dbReference type="AlphaFoldDB" id="A0A926DSL0"/>
<feature type="domain" description="ABC transmembrane type-1" evidence="8">
    <location>
        <begin position="81"/>
        <end position="262"/>
    </location>
</feature>
<evidence type="ECO:0000256" key="4">
    <source>
        <dbReference type="ARBA" id="ARBA00022692"/>
    </source>
</evidence>
<accession>A0A926DSL0</accession>
<dbReference type="Gene3D" id="1.10.3720.10">
    <property type="entry name" value="MetI-like"/>
    <property type="match status" value="1"/>
</dbReference>
<evidence type="ECO:0000256" key="5">
    <source>
        <dbReference type="ARBA" id="ARBA00022989"/>
    </source>
</evidence>
<feature type="transmembrane region" description="Helical" evidence="7">
    <location>
        <begin position="146"/>
        <end position="166"/>
    </location>
</feature>
<evidence type="ECO:0000256" key="3">
    <source>
        <dbReference type="ARBA" id="ARBA00022475"/>
    </source>
</evidence>
<dbReference type="GO" id="GO:0005886">
    <property type="term" value="C:plasma membrane"/>
    <property type="evidence" value="ECO:0007669"/>
    <property type="project" value="UniProtKB-SubCell"/>
</dbReference>
<feature type="transmembrane region" description="Helical" evidence="7">
    <location>
        <begin position="92"/>
        <end position="113"/>
    </location>
</feature>
<dbReference type="CDD" id="cd06261">
    <property type="entry name" value="TM_PBP2"/>
    <property type="match status" value="1"/>
</dbReference>
<evidence type="ECO:0000313" key="10">
    <source>
        <dbReference type="Proteomes" id="UP000657006"/>
    </source>
</evidence>
<keyword evidence="4 7" id="KW-0812">Transmembrane</keyword>
<dbReference type="Pfam" id="PF00528">
    <property type="entry name" value="BPD_transp_1"/>
    <property type="match status" value="1"/>
</dbReference>
<reference evidence="9" key="1">
    <citation type="submission" date="2020-08" db="EMBL/GenBank/DDBJ databases">
        <title>Genome public.</title>
        <authorList>
            <person name="Liu C."/>
            <person name="Sun Q."/>
        </authorList>
    </citation>
    <scope>NUCLEOTIDE SEQUENCE</scope>
    <source>
        <strain evidence="9">NSJ-32</strain>
    </source>
</reference>
<feature type="transmembrane region" description="Helical" evidence="7">
    <location>
        <begin position="119"/>
        <end position="139"/>
    </location>
</feature>
<feature type="transmembrane region" description="Helical" evidence="7">
    <location>
        <begin position="242"/>
        <end position="264"/>
    </location>
</feature>
<dbReference type="InterPro" id="IPR000515">
    <property type="entry name" value="MetI-like"/>
</dbReference>